<organism evidence="2 3">
    <name type="scientific">Lasius niger</name>
    <name type="common">Black garden ant</name>
    <dbReference type="NCBI Taxonomy" id="67767"/>
    <lineage>
        <taxon>Eukaryota</taxon>
        <taxon>Metazoa</taxon>
        <taxon>Ecdysozoa</taxon>
        <taxon>Arthropoda</taxon>
        <taxon>Hexapoda</taxon>
        <taxon>Insecta</taxon>
        <taxon>Pterygota</taxon>
        <taxon>Neoptera</taxon>
        <taxon>Endopterygota</taxon>
        <taxon>Hymenoptera</taxon>
        <taxon>Apocrita</taxon>
        <taxon>Aculeata</taxon>
        <taxon>Formicoidea</taxon>
        <taxon>Formicidae</taxon>
        <taxon>Formicinae</taxon>
        <taxon>Lasius</taxon>
        <taxon>Lasius</taxon>
    </lineage>
</organism>
<proteinExistence type="predicted"/>
<gene>
    <name evidence="2" type="ORF">RF55_26448</name>
</gene>
<feature type="region of interest" description="Disordered" evidence="1">
    <location>
        <begin position="47"/>
        <end position="167"/>
    </location>
</feature>
<evidence type="ECO:0000313" key="2">
    <source>
        <dbReference type="EMBL" id="KMQ81400.1"/>
    </source>
</evidence>
<keyword evidence="2" id="KW-0645">Protease</keyword>
<dbReference type="EMBL" id="LBMM01035877">
    <property type="protein sequence ID" value="KMQ81400.1"/>
    <property type="molecule type" value="Genomic_DNA"/>
</dbReference>
<feature type="compositionally biased region" description="Basic and acidic residues" evidence="1">
    <location>
        <begin position="64"/>
        <end position="75"/>
    </location>
</feature>
<comment type="caution">
    <text evidence="2">The sequence shown here is derived from an EMBL/GenBank/DDBJ whole genome shotgun (WGS) entry which is preliminary data.</text>
</comment>
<evidence type="ECO:0000313" key="3">
    <source>
        <dbReference type="Proteomes" id="UP000036403"/>
    </source>
</evidence>
<dbReference type="Proteomes" id="UP000036403">
    <property type="component" value="Unassembled WGS sequence"/>
</dbReference>
<accession>A0A0J7ML81</accession>
<dbReference type="STRING" id="67767.A0A0J7ML81"/>
<feature type="compositionally biased region" description="Gly residues" evidence="1">
    <location>
        <begin position="126"/>
        <end position="154"/>
    </location>
</feature>
<dbReference type="PaxDb" id="67767-A0A0J7ML81"/>
<keyword evidence="3" id="KW-1185">Reference proteome</keyword>
<protein>
    <submittedName>
        <fullName evidence="2">Lon protease mitochondrial</fullName>
    </submittedName>
</protein>
<name>A0A0J7ML81_LASNI</name>
<dbReference type="AlphaFoldDB" id="A0A0J7ML81"/>
<evidence type="ECO:0000256" key="1">
    <source>
        <dbReference type="SAM" id="MobiDB-lite"/>
    </source>
</evidence>
<dbReference type="GO" id="GO:0006508">
    <property type="term" value="P:proteolysis"/>
    <property type="evidence" value="ECO:0007669"/>
    <property type="project" value="UniProtKB-KW"/>
</dbReference>
<reference evidence="2 3" key="1">
    <citation type="submission" date="2015-04" db="EMBL/GenBank/DDBJ databases">
        <title>Lasius niger genome sequencing.</title>
        <authorList>
            <person name="Konorov E.A."/>
            <person name="Nikitin M.A."/>
            <person name="Kirill M.V."/>
            <person name="Chang P."/>
        </authorList>
    </citation>
    <scope>NUCLEOTIDE SEQUENCE [LARGE SCALE GENOMIC DNA]</scope>
    <source>
        <tissue evidence="2">Whole</tissue>
    </source>
</reference>
<sequence length="167" mass="17121">MIPRSRVSGRLILDRSTARASRAVSSPLPRTWALKAAYRSHPACALRFPSHPGPAAFSTSAGTSKERDEGKKGGDFFDSAVEPPTEPLSEEEAKANLENKKRETVDKAVAESKTNSADSLASAKTEGGGQAQDGKAGGSPAGAGSGLGDGSGGDGGRRGRKSAERAL</sequence>
<feature type="compositionally biased region" description="Basic and acidic residues" evidence="1">
    <location>
        <begin position="91"/>
        <end position="110"/>
    </location>
</feature>
<feature type="non-terminal residue" evidence="2">
    <location>
        <position position="167"/>
    </location>
</feature>
<keyword evidence="2" id="KW-0378">Hydrolase</keyword>
<feature type="compositionally biased region" description="Basic and acidic residues" evidence="1">
    <location>
        <begin position="155"/>
        <end position="167"/>
    </location>
</feature>
<dbReference type="GO" id="GO:0008233">
    <property type="term" value="F:peptidase activity"/>
    <property type="evidence" value="ECO:0007669"/>
    <property type="project" value="UniProtKB-KW"/>
</dbReference>